<dbReference type="GO" id="GO:0032259">
    <property type="term" value="P:methylation"/>
    <property type="evidence" value="ECO:0007669"/>
    <property type="project" value="UniProtKB-KW"/>
</dbReference>
<reference evidence="3" key="1">
    <citation type="submission" date="2020-01" db="EMBL/GenBank/DDBJ databases">
        <authorList>
            <person name="Richard D."/>
        </authorList>
    </citation>
    <scope>NUCLEOTIDE SEQUENCE</scope>
    <source>
        <strain evidence="3">JP541</strain>
    </source>
</reference>
<dbReference type="Pfam" id="PF02384">
    <property type="entry name" value="N6_Mtase"/>
    <property type="match status" value="1"/>
</dbReference>
<sequence length="93" mass="10205">TEEEYAAARSSTLTAFYTPPEVIDAMYTALRKMGVGAGTILEPSMGVGAFFGQSHSYLYEPTTRLFGVELDSLTGRIARQLYQKANIQITGFE</sequence>
<feature type="non-terminal residue" evidence="3">
    <location>
        <position position="1"/>
    </location>
</feature>
<dbReference type="Gene3D" id="3.40.50.150">
    <property type="entry name" value="Vaccinia Virus protein VP39"/>
    <property type="match status" value="1"/>
</dbReference>
<dbReference type="EMBL" id="JAABFR010002558">
    <property type="protein sequence ID" value="MBD4340194.1"/>
    <property type="molecule type" value="Genomic_DNA"/>
</dbReference>
<dbReference type="Proteomes" id="UP000653002">
    <property type="component" value="Unassembled WGS sequence"/>
</dbReference>
<dbReference type="InterPro" id="IPR029063">
    <property type="entry name" value="SAM-dependent_MTases_sf"/>
</dbReference>
<evidence type="ECO:0000313" key="4">
    <source>
        <dbReference type="Proteomes" id="UP000653002"/>
    </source>
</evidence>
<protein>
    <submittedName>
        <fullName evidence="3">N-6 DNA methylase</fullName>
    </submittedName>
</protein>
<dbReference type="PANTHER" id="PTHR41313">
    <property type="entry name" value="ADENINE-SPECIFIC METHYLTRANSFERASE"/>
    <property type="match status" value="1"/>
</dbReference>
<dbReference type="GO" id="GO:0003677">
    <property type="term" value="F:DNA binding"/>
    <property type="evidence" value="ECO:0007669"/>
    <property type="project" value="InterPro"/>
</dbReference>
<dbReference type="AlphaFoldDB" id="A0A8I0L6X9"/>
<evidence type="ECO:0000256" key="1">
    <source>
        <dbReference type="ARBA" id="ARBA00006594"/>
    </source>
</evidence>
<dbReference type="SUPFAM" id="SSF53335">
    <property type="entry name" value="S-adenosyl-L-methionine-dependent methyltransferases"/>
    <property type="match status" value="1"/>
</dbReference>
<organism evidence="3 4">
    <name type="scientific">Xanthomonas citri pv. citri</name>
    <dbReference type="NCBI Taxonomy" id="611301"/>
    <lineage>
        <taxon>Bacteria</taxon>
        <taxon>Pseudomonadati</taxon>
        <taxon>Pseudomonadota</taxon>
        <taxon>Gammaproteobacteria</taxon>
        <taxon>Lysobacterales</taxon>
        <taxon>Lysobacteraceae</taxon>
        <taxon>Xanthomonas</taxon>
    </lineage>
</organism>
<feature type="domain" description="DNA methylase adenine-specific" evidence="2">
    <location>
        <begin position="4"/>
        <end position="79"/>
    </location>
</feature>
<comment type="caution">
    <text evidence="3">The sequence shown here is derived from an EMBL/GenBank/DDBJ whole genome shotgun (WGS) entry which is preliminary data.</text>
</comment>
<dbReference type="GO" id="GO:0008170">
    <property type="term" value="F:N-methyltransferase activity"/>
    <property type="evidence" value="ECO:0007669"/>
    <property type="project" value="InterPro"/>
</dbReference>
<comment type="similarity">
    <text evidence="1">Belongs to the N(4)/N(6)-methyltransferase family.</text>
</comment>
<evidence type="ECO:0000313" key="3">
    <source>
        <dbReference type="EMBL" id="MBD4340194.1"/>
    </source>
</evidence>
<dbReference type="PANTHER" id="PTHR41313:SF1">
    <property type="entry name" value="DNA METHYLASE ADENINE-SPECIFIC DOMAIN-CONTAINING PROTEIN"/>
    <property type="match status" value="1"/>
</dbReference>
<proteinExistence type="inferred from homology"/>
<evidence type="ECO:0000259" key="2">
    <source>
        <dbReference type="Pfam" id="PF02384"/>
    </source>
</evidence>
<feature type="non-terminal residue" evidence="3">
    <location>
        <position position="93"/>
    </location>
</feature>
<dbReference type="InterPro" id="IPR052933">
    <property type="entry name" value="DNA_Protect_Modify"/>
</dbReference>
<name>A0A8I0L6X9_XANCI</name>
<gene>
    <name evidence="3" type="ORF">GUH15_29945</name>
</gene>
<keyword evidence="3" id="KW-0489">Methyltransferase</keyword>
<dbReference type="InterPro" id="IPR003356">
    <property type="entry name" value="DNA_methylase_A-5"/>
</dbReference>
<keyword evidence="3" id="KW-0808">Transferase</keyword>
<accession>A0A8I0L6X9</accession>